<reference evidence="2 3" key="1">
    <citation type="submission" date="2019-12" db="EMBL/GenBank/DDBJ databases">
        <title>Genomic-based taxomic classification of the family Erythrobacteraceae.</title>
        <authorList>
            <person name="Xu L."/>
        </authorList>
    </citation>
    <scope>NUCLEOTIDE SEQUENCE [LARGE SCALE GENOMIC DNA]</scope>
    <source>
        <strain evidence="2 3">KCTC 42006</strain>
    </source>
</reference>
<sequence length="230" mass="25243">MSDLVKIAIVGATGLIGRTIIERAVGREDIRVFGIARREMKLPEGARMEMMLAEPDQWGKVIGQIKPDVLVSALGTTWNKSGKSEEAFRAVDQDLVLDTAKAAHEHGVERIIAVSSTGADAGSKNFYLRVKGEVERDLLKIGFDRVDIFRPGLLRGARSNDRRAGERLGITLSPLTDLLMHGKYRKYRSISAEDVADAALALSMRKAAGKFKHDNDAILRAAHSLPQLQD</sequence>
<dbReference type="Pfam" id="PF13460">
    <property type="entry name" value="NAD_binding_10"/>
    <property type="match status" value="1"/>
</dbReference>
<name>A0A844Z7P2_9SPHN</name>
<dbReference type="PANTHER" id="PTHR14097">
    <property type="entry name" value="OXIDOREDUCTASE HTATIP2"/>
    <property type="match status" value="1"/>
</dbReference>
<evidence type="ECO:0000313" key="2">
    <source>
        <dbReference type="EMBL" id="MXO83097.1"/>
    </source>
</evidence>
<dbReference type="OrthoDB" id="9798632at2"/>
<dbReference type="SUPFAM" id="SSF51735">
    <property type="entry name" value="NAD(P)-binding Rossmann-fold domains"/>
    <property type="match status" value="1"/>
</dbReference>
<dbReference type="RefSeq" id="WP_160613481.1">
    <property type="nucleotide sequence ID" value="NZ_JAUFQM010000001.1"/>
</dbReference>
<dbReference type="InterPro" id="IPR016040">
    <property type="entry name" value="NAD(P)-bd_dom"/>
</dbReference>
<keyword evidence="3" id="KW-1185">Reference proteome</keyword>
<accession>A0A844Z7P2</accession>
<protein>
    <submittedName>
        <fullName evidence="2">NAD(P)H-binding protein</fullName>
    </submittedName>
</protein>
<feature type="domain" description="NAD(P)-binding" evidence="1">
    <location>
        <begin position="11"/>
        <end position="201"/>
    </location>
</feature>
<dbReference type="PANTHER" id="PTHR14097:SF7">
    <property type="entry name" value="OXIDOREDUCTASE HTATIP2"/>
    <property type="match status" value="1"/>
</dbReference>
<organism evidence="2 3">
    <name type="scientific">Pontixanthobacter aestiaquae</name>
    <dbReference type="NCBI Taxonomy" id="1509367"/>
    <lineage>
        <taxon>Bacteria</taxon>
        <taxon>Pseudomonadati</taxon>
        <taxon>Pseudomonadota</taxon>
        <taxon>Alphaproteobacteria</taxon>
        <taxon>Sphingomonadales</taxon>
        <taxon>Erythrobacteraceae</taxon>
        <taxon>Pontixanthobacter</taxon>
    </lineage>
</organism>
<comment type="caution">
    <text evidence="2">The sequence shown here is derived from an EMBL/GenBank/DDBJ whole genome shotgun (WGS) entry which is preliminary data.</text>
</comment>
<dbReference type="Proteomes" id="UP000460290">
    <property type="component" value="Unassembled WGS sequence"/>
</dbReference>
<dbReference type="InterPro" id="IPR036291">
    <property type="entry name" value="NAD(P)-bd_dom_sf"/>
</dbReference>
<dbReference type="Gene3D" id="3.40.50.720">
    <property type="entry name" value="NAD(P)-binding Rossmann-like Domain"/>
    <property type="match status" value="1"/>
</dbReference>
<evidence type="ECO:0000313" key="3">
    <source>
        <dbReference type="Proteomes" id="UP000460290"/>
    </source>
</evidence>
<dbReference type="AlphaFoldDB" id="A0A844Z7P2"/>
<dbReference type="EMBL" id="WTYZ01000001">
    <property type="protein sequence ID" value="MXO83097.1"/>
    <property type="molecule type" value="Genomic_DNA"/>
</dbReference>
<proteinExistence type="predicted"/>
<gene>
    <name evidence="2" type="ORF">GRI35_06920</name>
</gene>
<evidence type="ECO:0000259" key="1">
    <source>
        <dbReference type="Pfam" id="PF13460"/>
    </source>
</evidence>